<evidence type="ECO:0000256" key="4">
    <source>
        <dbReference type="ARBA" id="ARBA00023049"/>
    </source>
</evidence>
<dbReference type="NCBIfam" id="TIGR02421">
    <property type="entry name" value="QEGLA"/>
    <property type="match status" value="1"/>
</dbReference>
<gene>
    <name evidence="5" type="ORF">GCM10011352_21750</name>
</gene>
<dbReference type="InterPro" id="IPR012548">
    <property type="entry name" value="MATCAP"/>
</dbReference>
<dbReference type="EMBL" id="BMIJ01000004">
    <property type="protein sequence ID" value="GGB95318.1"/>
    <property type="molecule type" value="Genomic_DNA"/>
</dbReference>
<evidence type="ECO:0000256" key="1">
    <source>
        <dbReference type="ARBA" id="ARBA00001947"/>
    </source>
</evidence>
<dbReference type="InterPro" id="IPR012656">
    <property type="entry name" value="CHP02421_QEGLA"/>
</dbReference>
<dbReference type="InterPro" id="IPR007709">
    <property type="entry name" value="N-FG_amidohydro"/>
</dbReference>
<keyword evidence="6" id="KW-1185">Reference proteome</keyword>
<dbReference type="Pfam" id="PF08014">
    <property type="entry name" value="MATCAP"/>
    <property type="match status" value="1"/>
</dbReference>
<dbReference type="Pfam" id="PF05013">
    <property type="entry name" value="FGase"/>
    <property type="match status" value="1"/>
</dbReference>
<keyword evidence="4" id="KW-0482">Metalloprotease</keyword>
<comment type="cofactor">
    <cofactor evidence="1">
        <name>Zn(2+)</name>
        <dbReference type="ChEBI" id="CHEBI:29105"/>
    </cofactor>
</comment>
<dbReference type="SMART" id="SM01154">
    <property type="entry name" value="DUF1704"/>
    <property type="match status" value="1"/>
</dbReference>
<reference evidence="6" key="1">
    <citation type="journal article" date="2019" name="Int. J. Syst. Evol. Microbiol.">
        <title>The Global Catalogue of Microorganisms (GCM) 10K type strain sequencing project: providing services to taxonomists for standard genome sequencing and annotation.</title>
        <authorList>
            <consortium name="The Broad Institute Genomics Platform"/>
            <consortium name="The Broad Institute Genome Sequencing Center for Infectious Disease"/>
            <person name="Wu L."/>
            <person name="Ma J."/>
        </authorList>
    </citation>
    <scope>NUCLEOTIDE SEQUENCE [LARGE SCALE GENOMIC DNA]</scope>
    <source>
        <strain evidence="6">CGMCC 1.15341</strain>
    </source>
</reference>
<dbReference type="PANTHER" id="PTHR31817:SF0">
    <property type="entry name" value="CHROMOSOME UNDETERMINED SCAFFOLD_67, WHOLE GENOME SHOTGUN SEQUENCE"/>
    <property type="match status" value="1"/>
</dbReference>
<organism evidence="5 6">
    <name type="scientific">Marinobacterium zhoushanense</name>
    <dbReference type="NCBI Taxonomy" id="1679163"/>
    <lineage>
        <taxon>Bacteria</taxon>
        <taxon>Pseudomonadati</taxon>
        <taxon>Pseudomonadota</taxon>
        <taxon>Gammaproteobacteria</taxon>
        <taxon>Oceanospirillales</taxon>
        <taxon>Oceanospirillaceae</taxon>
        <taxon>Marinobacterium</taxon>
    </lineage>
</organism>
<sequence length="660" mass="74896">MQTLSEARLLELISQRRPVHARIRGAGLRIRIDHYLPVVACVLHAGTTLPDDYGERLAVNDEQRQALEERGCEHLAELMPISIIQEESRLACDLNQPLSHCLPEHSDAGAIWQRLPTKRMRERAERSYRRFYRILDALIDILESKGDACLVVDLHSHTLSNHSTSLFHIPTETGVHDGKQPLIEALLKQLARVKLPQLTTSVSSGPDNVESHQLANDIERRHANTRVLSLVISPIFREPKSGAVYPILTEALASALHEALLNTAAHHAHQHSGRPVNVHDLLPDRLPSEVLKIDRALKKLARGLETLLYINPINLSAEQRRFQRSNGRYAPEFRYRPLRIDPFAHREKLYRLPVDTIRDPALRQLYREAIDALAQRIDLLVSIGSERFLYNSLRYYGEPDDIDLANARFLLHAAERQQEQQQKSCSAEQMLEFFSRRAREWGLHCRTELSDRILAAAMVSSGRNALLVRRDARVTESEMQALAHHELGIHMVTTLNARRQPLQIFSLGLPGNTHAQEGLAILSEYLCGHLTLGRLKTLALRVIAVHQMLHHNDLRRTWRTLTEDYGCSPDEAFSISARVHRGGGFTKDHLYLSGFREALRLYQQGDISALLIGKTGFSYLPLLQELLARGLLQPPEYQAPALTAPVESHPEIDYLVRSIR</sequence>
<keyword evidence="3" id="KW-0378">Hydrolase</keyword>
<evidence type="ECO:0000313" key="6">
    <source>
        <dbReference type="Proteomes" id="UP000629025"/>
    </source>
</evidence>
<evidence type="ECO:0000313" key="5">
    <source>
        <dbReference type="EMBL" id="GGB95318.1"/>
    </source>
</evidence>
<protein>
    <submittedName>
        <fullName evidence="5">N-formylglutamate amidohydrolase</fullName>
    </submittedName>
</protein>
<keyword evidence="2" id="KW-0645">Protease</keyword>
<accession>A0ABQ1KG99</accession>
<evidence type="ECO:0000256" key="3">
    <source>
        <dbReference type="ARBA" id="ARBA00022801"/>
    </source>
</evidence>
<dbReference type="SUPFAM" id="SSF53187">
    <property type="entry name" value="Zn-dependent exopeptidases"/>
    <property type="match status" value="1"/>
</dbReference>
<dbReference type="PANTHER" id="PTHR31817">
    <property type="match status" value="1"/>
</dbReference>
<comment type="caution">
    <text evidence="5">The sequence shown here is derived from an EMBL/GenBank/DDBJ whole genome shotgun (WGS) entry which is preliminary data.</text>
</comment>
<dbReference type="RefSeq" id="WP_188748166.1">
    <property type="nucleotide sequence ID" value="NZ_BMIJ01000004.1"/>
</dbReference>
<evidence type="ECO:0000256" key="2">
    <source>
        <dbReference type="ARBA" id="ARBA00022670"/>
    </source>
</evidence>
<dbReference type="Gene3D" id="3.40.630.40">
    <property type="entry name" value="Zn-dependent exopeptidases"/>
    <property type="match status" value="1"/>
</dbReference>
<proteinExistence type="predicted"/>
<dbReference type="Proteomes" id="UP000629025">
    <property type="component" value="Unassembled WGS sequence"/>
</dbReference>
<name>A0ABQ1KG99_9GAMM</name>